<sequence length="506" mass="50658">MLTRRSHLLLALLLLLAGCAAPAGSSSGAPDGAAGPAPSVRLGTNGAAVPRIDWRPCGGAFQCATVPVPLDYRNPTGPTIPLGMVRLPALDPAHRIGTLAVNYGGPGTPGTSSLRRLASRFDGVRARMDVLAVDPRGVGQSSPVRCGPFDGQPVLPAGSPLADPAGFWTAARAAGQACAAASGELLRHLSTANAARDLDLIRQSLGDPEISVYGYSYGTVLAGTYANLFADHTRALVVDGTLDLAANAGSGDPGRPVDVRAGVAAARDASVQAFLGACSAAGPGRCALAAPPGADPHARFDAAVAASTRTGGSAALADRVSTALESGGRLGSLARGVAALAPAGVAPGPVVPDRTAGAPGHSTAFLAIQCTDVVTPSAAQITALLPGEQAAHPLFGVPTALNTAACVDWPAIDPDRYLGPWNAPLRAPALVINAREDPDTPLANARATAAELSSARLLTVDGFGHTTLDLPSRCAQDAAAAYLVDPTRPPADGTVCPPDPGAVAFS</sequence>
<feature type="domain" description="AB hydrolase-1" evidence="4">
    <location>
        <begin position="126"/>
        <end position="242"/>
    </location>
</feature>
<accession>A0ABS8P4M9</accession>
<reference evidence="6 7" key="1">
    <citation type="submission" date="2021-11" db="EMBL/GenBank/DDBJ databases">
        <title>Draft genome sequence of Actinomycetospora sp. SF1 isolated from the rhizosphere soil.</title>
        <authorList>
            <person name="Duangmal K."/>
            <person name="Chantavorakit T."/>
        </authorList>
    </citation>
    <scope>NUCLEOTIDE SEQUENCE [LARGE SCALE GENOMIC DNA]</scope>
    <source>
        <strain evidence="6 7">TBRC 5722</strain>
    </source>
</reference>
<evidence type="ECO:0000256" key="2">
    <source>
        <dbReference type="ARBA" id="ARBA00022801"/>
    </source>
</evidence>
<dbReference type="Gene3D" id="3.40.50.1820">
    <property type="entry name" value="alpha/beta hydrolase"/>
    <property type="match status" value="1"/>
</dbReference>
<dbReference type="EMBL" id="JAJNDB010000001">
    <property type="protein sequence ID" value="MCD2193191.1"/>
    <property type="molecule type" value="Genomic_DNA"/>
</dbReference>
<keyword evidence="7" id="KW-1185">Reference proteome</keyword>
<feature type="chain" id="PRO_5045994404" evidence="3">
    <location>
        <begin position="24"/>
        <end position="506"/>
    </location>
</feature>
<keyword evidence="3" id="KW-0732">Signal</keyword>
<evidence type="ECO:0000256" key="3">
    <source>
        <dbReference type="SAM" id="SignalP"/>
    </source>
</evidence>
<evidence type="ECO:0000259" key="5">
    <source>
        <dbReference type="Pfam" id="PF08386"/>
    </source>
</evidence>
<dbReference type="InterPro" id="IPR051601">
    <property type="entry name" value="Serine_prot/Carboxylest_S33"/>
</dbReference>
<comment type="caution">
    <text evidence="6">The sequence shown here is derived from an EMBL/GenBank/DDBJ whole genome shotgun (WGS) entry which is preliminary data.</text>
</comment>
<evidence type="ECO:0000313" key="6">
    <source>
        <dbReference type="EMBL" id="MCD2193191.1"/>
    </source>
</evidence>
<organism evidence="6 7">
    <name type="scientific">Actinomycetospora endophytica</name>
    <dbReference type="NCBI Taxonomy" id="2291215"/>
    <lineage>
        <taxon>Bacteria</taxon>
        <taxon>Bacillati</taxon>
        <taxon>Actinomycetota</taxon>
        <taxon>Actinomycetes</taxon>
        <taxon>Pseudonocardiales</taxon>
        <taxon>Pseudonocardiaceae</taxon>
        <taxon>Actinomycetospora</taxon>
    </lineage>
</organism>
<dbReference type="InterPro" id="IPR000073">
    <property type="entry name" value="AB_hydrolase_1"/>
</dbReference>
<dbReference type="InterPro" id="IPR013595">
    <property type="entry name" value="Pept_S33_TAP-like_C"/>
</dbReference>
<evidence type="ECO:0000259" key="4">
    <source>
        <dbReference type="Pfam" id="PF00561"/>
    </source>
</evidence>
<protein>
    <submittedName>
        <fullName evidence="6">Alpha/beta fold hydrolase</fullName>
    </submittedName>
</protein>
<dbReference type="InterPro" id="IPR029058">
    <property type="entry name" value="AB_hydrolase_fold"/>
</dbReference>
<feature type="domain" description="Peptidase S33 tripeptidyl aminopeptidase-like C-terminal" evidence="5">
    <location>
        <begin position="393"/>
        <end position="496"/>
    </location>
</feature>
<keyword evidence="2 6" id="KW-0378">Hydrolase</keyword>
<comment type="similarity">
    <text evidence="1">Belongs to the peptidase S33 family.</text>
</comment>
<evidence type="ECO:0000313" key="7">
    <source>
        <dbReference type="Proteomes" id="UP001199469"/>
    </source>
</evidence>
<dbReference type="PROSITE" id="PS51257">
    <property type="entry name" value="PROKAR_LIPOPROTEIN"/>
    <property type="match status" value="1"/>
</dbReference>
<dbReference type="Pfam" id="PF00561">
    <property type="entry name" value="Abhydrolase_1"/>
    <property type="match status" value="1"/>
</dbReference>
<dbReference type="PANTHER" id="PTHR43248:SF30">
    <property type="entry name" value="AB HYDROLASE-1 DOMAIN-CONTAINING PROTEIN"/>
    <property type="match status" value="1"/>
</dbReference>
<dbReference type="GO" id="GO:0016787">
    <property type="term" value="F:hydrolase activity"/>
    <property type="evidence" value="ECO:0007669"/>
    <property type="project" value="UniProtKB-KW"/>
</dbReference>
<dbReference type="Proteomes" id="UP001199469">
    <property type="component" value="Unassembled WGS sequence"/>
</dbReference>
<dbReference type="PANTHER" id="PTHR43248">
    <property type="entry name" value="2-SUCCINYL-6-HYDROXY-2,4-CYCLOHEXADIENE-1-CARBOXYLATE SYNTHASE"/>
    <property type="match status" value="1"/>
</dbReference>
<name>A0ABS8P4M9_9PSEU</name>
<dbReference type="RefSeq" id="WP_230730956.1">
    <property type="nucleotide sequence ID" value="NZ_JAJNDB010000001.1"/>
</dbReference>
<gene>
    <name evidence="6" type="ORF">LQ327_07300</name>
</gene>
<proteinExistence type="inferred from homology"/>
<evidence type="ECO:0000256" key="1">
    <source>
        <dbReference type="ARBA" id="ARBA00010088"/>
    </source>
</evidence>
<feature type="signal peptide" evidence="3">
    <location>
        <begin position="1"/>
        <end position="23"/>
    </location>
</feature>
<dbReference type="Pfam" id="PF08386">
    <property type="entry name" value="Abhydrolase_4"/>
    <property type="match status" value="1"/>
</dbReference>
<dbReference type="SUPFAM" id="SSF53474">
    <property type="entry name" value="alpha/beta-Hydrolases"/>
    <property type="match status" value="1"/>
</dbReference>